<dbReference type="Gene3D" id="3.40.50.10490">
    <property type="entry name" value="Glucose-6-phosphate isomerase like protein, domain 1"/>
    <property type="match status" value="1"/>
</dbReference>
<feature type="compositionally biased region" description="Low complexity" evidence="4">
    <location>
        <begin position="48"/>
        <end position="61"/>
    </location>
</feature>
<dbReference type="InterPro" id="IPR000281">
    <property type="entry name" value="HTH_RpiR"/>
</dbReference>
<keyword evidence="1" id="KW-0805">Transcription regulation</keyword>
<accession>A0A7Y6M1N4</accession>
<evidence type="ECO:0000256" key="1">
    <source>
        <dbReference type="ARBA" id="ARBA00023015"/>
    </source>
</evidence>
<evidence type="ECO:0000259" key="5">
    <source>
        <dbReference type="PROSITE" id="PS51071"/>
    </source>
</evidence>
<keyword evidence="8" id="KW-1185">Reference proteome</keyword>
<evidence type="ECO:0000259" key="6">
    <source>
        <dbReference type="PROSITE" id="PS51464"/>
    </source>
</evidence>
<dbReference type="PANTHER" id="PTHR30514:SF1">
    <property type="entry name" value="HTH-TYPE TRANSCRIPTIONAL REGULATOR HEXR-RELATED"/>
    <property type="match status" value="1"/>
</dbReference>
<dbReference type="InterPro" id="IPR046348">
    <property type="entry name" value="SIS_dom_sf"/>
</dbReference>
<reference evidence="7 8" key="1">
    <citation type="submission" date="2020-06" db="EMBL/GenBank/DDBJ databases">
        <title>Nonomuraea sp. SMC257, a novel actinomycete isolated from soil.</title>
        <authorList>
            <person name="Chanama M."/>
        </authorList>
    </citation>
    <scope>NUCLEOTIDE SEQUENCE [LARGE SCALE GENOMIC DNA]</scope>
    <source>
        <strain evidence="7 8">SMC257</strain>
    </source>
</reference>
<keyword evidence="2" id="KW-0238">DNA-binding</keyword>
<dbReference type="GO" id="GO:0003700">
    <property type="term" value="F:DNA-binding transcription factor activity"/>
    <property type="evidence" value="ECO:0007669"/>
    <property type="project" value="InterPro"/>
</dbReference>
<dbReference type="PROSITE" id="PS51464">
    <property type="entry name" value="SIS"/>
    <property type="match status" value="1"/>
</dbReference>
<dbReference type="SUPFAM" id="SSF46689">
    <property type="entry name" value="Homeodomain-like"/>
    <property type="match status" value="1"/>
</dbReference>
<dbReference type="CDD" id="cd05013">
    <property type="entry name" value="SIS_RpiR"/>
    <property type="match status" value="1"/>
</dbReference>
<dbReference type="Gene3D" id="1.10.10.10">
    <property type="entry name" value="Winged helix-like DNA-binding domain superfamily/Winged helix DNA-binding domain"/>
    <property type="match status" value="1"/>
</dbReference>
<dbReference type="GO" id="GO:1901135">
    <property type="term" value="P:carbohydrate derivative metabolic process"/>
    <property type="evidence" value="ECO:0007669"/>
    <property type="project" value="InterPro"/>
</dbReference>
<evidence type="ECO:0000313" key="7">
    <source>
        <dbReference type="EMBL" id="NUW30304.1"/>
    </source>
</evidence>
<dbReference type="GO" id="GO:0003677">
    <property type="term" value="F:DNA binding"/>
    <property type="evidence" value="ECO:0007669"/>
    <property type="project" value="UniProtKB-KW"/>
</dbReference>
<organism evidence="7 8">
    <name type="scientific">Nonomuraea montanisoli</name>
    <dbReference type="NCBI Taxonomy" id="2741721"/>
    <lineage>
        <taxon>Bacteria</taxon>
        <taxon>Bacillati</taxon>
        <taxon>Actinomycetota</taxon>
        <taxon>Actinomycetes</taxon>
        <taxon>Streptosporangiales</taxon>
        <taxon>Streptosporangiaceae</taxon>
        <taxon>Nonomuraea</taxon>
    </lineage>
</organism>
<dbReference type="GO" id="GO:0097367">
    <property type="term" value="F:carbohydrate derivative binding"/>
    <property type="evidence" value="ECO:0007669"/>
    <property type="project" value="InterPro"/>
</dbReference>
<comment type="caution">
    <text evidence="7">The sequence shown here is derived from an EMBL/GenBank/DDBJ whole genome shotgun (WGS) entry which is preliminary data.</text>
</comment>
<name>A0A7Y6M1N4_9ACTN</name>
<dbReference type="EMBL" id="JABWGN010000001">
    <property type="protein sequence ID" value="NUW30304.1"/>
    <property type="molecule type" value="Genomic_DNA"/>
</dbReference>
<feature type="compositionally biased region" description="Gly residues" evidence="4">
    <location>
        <begin position="37"/>
        <end position="47"/>
    </location>
</feature>
<dbReference type="SUPFAM" id="SSF53697">
    <property type="entry name" value="SIS domain"/>
    <property type="match status" value="1"/>
</dbReference>
<feature type="region of interest" description="Disordered" evidence="4">
    <location>
        <begin position="1"/>
        <end position="61"/>
    </location>
</feature>
<dbReference type="Proteomes" id="UP000586042">
    <property type="component" value="Unassembled WGS sequence"/>
</dbReference>
<proteinExistence type="predicted"/>
<dbReference type="InterPro" id="IPR047640">
    <property type="entry name" value="RpiR-like"/>
</dbReference>
<dbReference type="InterPro" id="IPR001347">
    <property type="entry name" value="SIS_dom"/>
</dbReference>
<dbReference type="InterPro" id="IPR035472">
    <property type="entry name" value="RpiR-like_SIS"/>
</dbReference>
<keyword evidence="3" id="KW-0804">Transcription</keyword>
<dbReference type="PROSITE" id="PS51071">
    <property type="entry name" value="HTH_RPIR"/>
    <property type="match status" value="1"/>
</dbReference>
<protein>
    <submittedName>
        <fullName evidence="7">MurR/RpiR family transcriptional regulator</fullName>
    </submittedName>
</protein>
<dbReference type="PANTHER" id="PTHR30514">
    <property type="entry name" value="GLUCOKINASE"/>
    <property type="match status" value="1"/>
</dbReference>
<dbReference type="InterPro" id="IPR036388">
    <property type="entry name" value="WH-like_DNA-bd_sf"/>
</dbReference>
<evidence type="ECO:0000313" key="8">
    <source>
        <dbReference type="Proteomes" id="UP000586042"/>
    </source>
</evidence>
<feature type="domain" description="HTH rpiR-type" evidence="5">
    <location>
        <begin position="62"/>
        <end position="138"/>
    </location>
</feature>
<dbReference type="Pfam" id="PF01380">
    <property type="entry name" value="SIS"/>
    <property type="match status" value="1"/>
</dbReference>
<dbReference type="AlphaFoldDB" id="A0A7Y6M1N4"/>
<dbReference type="InterPro" id="IPR009057">
    <property type="entry name" value="Homeodomain-like_sf"/>
</dbReference>
<dbReference type="Pfam" id="PF01418">
    <property type="entry name" value="HTH_6"/>
    <property type="match status" value="1"/>
</dbReference>
<sequence length="344" mass="35001">MTDRLAGGPDGLAIGPDRPASGTDHPTGGTDRPAGGSVDGAGAGAGTGVARPSRAALPPEPANPAAAVRAVLPSLTPAARAIARIILDDPELVVRSTITEFSSVSGTSEATIVRTARVLGYSGYSQLRFALAAAVAVAKEPERLVPGDLGPEDPLTDVIAKVARAESEALADTAAQLDPEQLGEVVTAIAAARRVDVYGVGASGLVAADMSQKLLRIGLSSHPFADAHLALTSAALLKEGDVAVAISCSGETPDVLVPARTAAEAGAMVVGITNNPRSTLAGLAHHTMVSAGRETAYRPGALASRISQLLIVDCVFVGLAQRTYDTADAAIRATREATERYRLR</sequence>
<evidence type="ECO:0000256" key="4">
    <source>
        <dbReference type="SAM" id="MobiDB-lite"/>
    </source>
</evidence>
<gene>
    <name evidence="7" type="ORF">HTZ77_02510</name>
</gene>
<evidence type="ECO:0000256" key="2">
    <source>
        <dbReference type="ARBA" id="ARBA00023125"/>
    </source>
</evidence>
<evidence type="ECO:0000256" key="3">
    <source>
        <dbReference type="ARBA" id="ARBA00023163"/>
    </source>
</evidence>
<feature type="domain" description="SIS" evidence="6">
    <location>
        <begin position="185"/>
        <end position="325"/>
    </location>
</feature>